<dbReference type="InterPro" id="IPR016068">
    <property type="entry name" value="Translin_N"/>
</dbReference>
<evidence type="ECO:0000313" key="3">
    <source>
        <dbReference type="Ensembl" id="ENSCCNP00000004832.1"/>
    </source>
</evidence>
<sequence length="101" mass="11726">MEEILTESEIKLDGVRQKILQVAQELAEDMHQFLQAITTGLQEYVEAVSFQHFIKTHSLISMEEINKQLTFTTEDSGKENKTPSSDAQEKQRNTWKQFHSQ</sequence>
<keyword evidence="1" id="KW-0460">Magnesium</keyword>
<accession>A0A8C0W4I6</accession>
<evidence type="ECO:0000256" key="2">
    <source>
        <dbReference type="SAM" id="MobiDB-lite"/>
    </source>
</evidence>
<organism evidence="3">
    <name type="scientific">Castor canadensis</name>
    <name type="common">American beaver</name>
    <dbReference type="NCBI Taxonomy" id="51338"/>
    <lineage>
        <taxon>Eukaryota</taxon>
        <taxon>Metazoa</taxon>
        <taxon>Chordata</taxon>
        <taxon>Craniata</taxon>
        <taxon>Vertebrata</taxon>
        <taxon>Euteleostomi</taxon>
        <taxon>Mammalia</taxon>
        <taxon>Eutheria</taxon>
        <taxon>Euarchontoglires</taxon>
        <taxon>Glires</taxon>
        <taxon>Rodentia</taxon>
        <taxon>Castorimorpha</taxon>
        <taxon>Castoridae</taxon>
        <taxon>Castor</taxon>
    </lineage>
</organism>
<protein>
    <submittedName>
        <fullName evidence="3">Uncharacterized protein</fullName>
    </submittedName>
</protein>
<dbReference type="Ensembl" id="ENSCCNT00000006360.1">
    <property type="protein sequence ID" value="ENSCCNP00000004832.1"/>
    <property type="gene ID" value="ENSCCNG00000005155.1"/>
</dbReference>
<name>A0A8C0W4I6_CASCN</name>
<feature type="binding site" evidence="1">
    <location>
        <position position="46"/>
    </location>
    <ligand>
        <name>Mg(2+)</name>
        <dbReference type="ChEBI" id="CHEBI:18420"/>
    </ligand>
</feature>
<dbReference type="FunFam" id="1.20.58.190:FF:000005">
    <property type="entry name" value="Translin associated factor X"/>
    <property type="match status" value="1"/>
</dbReference>
<dbReference type="Gene3D" id="1.20.58.190">
    <property type="entry name" value="Translin, domain 1"/>
    <property type="match status" value="1"/>
</dbReference>
<dbReference type="InterPro" id="IPR036081">
    <property type="entry name" value="Translin_sf"/>
</dbReference>
<feature type="region of interest" description="Disordered" evidence="2">
    <location>
        <begin position="71"/>
        <end position="101"/>
    </location>
</feature>
<proteinExistence type="predicted"/>
<evidence type="ECO:0000256" key="1">
    <source>
        <dbReference type="PIRSR" id="PIRSR602848-1"/>
    </source>
</evidence>
<feature type="compositionally biased region" description="Basic and acidic residues" evidence="2">
    <location>
        <begin position="75"/>
        <end position="92"/>
    </location>
</feature>
<keyword evidence="1" id="KW-0479">Metal-binding</keyword>
<dbReference type="PANTHER" id="PTHR10741">
    <property type="entry name" value="TRANSLIN AND TRANSLIN ASSOCIATED PROTEIN X"/>
    <property type="match status" value="1"/>
</dbReference>
<dbReference type="SUPFAM" id="SSF74784">
    <property type="entry name" value="Translin"/>
    <property type="match status" value="1"/>
</dbReference>
<dbReference type="GO" id="GO:0046872">
    <property type="term" value="F:metal ion binding"/>
    <property type="evidence" value="ECO:0007669"/>
    <property type="project" value="UniProtKB-KW"/>
</dbReference>
<dbReference type="Pfam" id="PF01997">
    <property type="entry name" value="Translin"/>
    <property type="match status" value="1"/>
</dbReference>
<dbReference type="GO" id="GO:0043565">
    <property type="term" value="F:sequence-specific DNA binding"/>
    <property type="evidence" value="ECO:0007669"/>
    <property type="project" value="InterPro"/>
</dbReference>
<reference evidence="3" key="1">
    <citation type="submission" date="2023-09" db="UniProtKB">
        <authorList>
            <consortium name="Ensembl"/>
        </authorList>
    </citation>
    <scope>IDENTIFICATION</scope>
</reference>
<dbReference type="AlphaFoldDB" id="A0A8C0W4I6"/>
<dbReference type="InterPro" id="IPR002848">
    <property type="entry name" value="Translin_fam"/>
</dbReference>